<keyword evidence="3 6" id="KW-0717">Septation</keyword>
<dbReference type="InterPro" id="IPR016098">
    <property type="entry name" value="CAP/MinC_C"/>
</dbReference>
<dbReference type="InterPro" id="IPR005526">
    <property type="entry name" value="Septum_form_inhib_MinC_C"/>
</dbReference>
<organism evidence="9 10">
    <name type="scientific">Tigheibacillus jepli</name>
    <dbReference type="NCBI Taxonomy" id="3035914"/>
    <lineage>
        <taxon>Bacteria</taxon>
        <taxon>Bacillati</taxon>
        <taxon>Bacillota</taxon>
        <taxon>Bacilli</taxon>
        <taxon>Bacillales</taxon>
        <taxon>Bacillaceae</taxon>
        <taxon>Tigheibacillus</taxon>
    </lineage>
</organism>
<evidence type="ECO:0000256" key="4">
    <source>
        <dbReference type="ARBA" id="ARBA00023306"/>
    </source>
</evidence>
<sequence length="229" mass="25441">MTVDNKQVIAMKGTRDGLTLFLDDSCSFEQLVAELQEKINMSKTGKNEQTTTVVVKLGNRYLANGQKQKIASIIEDGNYFQVESFESDVIHLEEAVKWKEQSDVKIFNKIVRSGQVLTVTGDLLLIGDVNPGGRVEASGNIYVLGRLFGVAHAGKDGDKKAVIAASYLNPSQLRIAEYISRAPDYESDGVMMECGYIDEKEDKILVDRLQVLTKKRISLSGFERRMLNG</sequence>
<accession>A0ABU5CGP2</accession>
<keyword evidence="4 6" id="KW-0131">Cell cycle</keyword>
<protein>
    <recommendedName>
        <fullName evidence="6">Probable septum site-determining protein MinC</fullName>
    </recommendedName>
</protein>
<proteinExistence type="inferred from homology"/>
<dbReference type="Gene3D" id="3.30.160.540">
    <property type="match status" value="1"/>
</dbReference>
<dbReference type="Gene3D" id="2.160.20.70">
    <property type="match status" value="1"/>
</dbReference>
<dbReference type="InterPro" id="IPR036145">
    <property type="entry name" value="MinC_C_sf"/>
</dbReference>
<dbReference type="NCBIfam" id="TIGR01222">
    <property type="entry name" value="minC"/>
    <property type="match status" value="1"/>
</dbReference>
<dbReference type="EMBL" id="JAROCA020000001">
    <property type="protein sequence ID" value="MDY0405451.1"/>
    <property type="molecule type" value="Genomic_DNA"/>
</dbReference>
<evidence type="ECO:0000313" key="9">
    <source>
        <dbReference type="EMBL" id="MDY0405451.1"/>
    </source>
</evidence>
<comment type="subunit">
    <text evidence="5 6">Interacts with MinD and FtsZ.</text>
</comment>
<gene>
    <name evidence="6 9" type="primary">minC</name>
    <name evidence="9" type="ORF">P5G51_008615</name>
</gene>
<comment type="caution">
    <text evidence="9">The sequence shown here is derived from an EMBL/GenBank/DDBJ whole genome shotgun (WGS) entry which is preliminary data.</text>
</comment>
<dbReference type="SUPFAM" id="SSF63848">
    <property type="entry name" value="Cell-division inhibitor MinC, C-terminal domain"/>
    <property type="match status" value="1"/>
</dbReference>
<dbReference type="InterPro" id="IPR055219">
    <property type="entry name" value="MinC_N_1"/>
</dbReference>
<feature type="domain" description="Septum site-determining protein MinC N-terminal" evidence="8">
    <location>
        <begin position="9"/>
        <end position="85"/>
    </location>
</feature>
<dbReference type="InterPro" id="IPR013033">
    <property type="entry name" value="MinC"/>
</dbReference>
<feature type="domain" description="Septum formation inhibitor MinC C-terminal" evidence="7">
    <location>
        <begin position="107"/>
        <end position="206"/>
    </location>
</feature>
<comment type="function">
    <text evidence="6">Cell division inhibitor that blocks the formation of polar Z ring septums. Rapidly oscillates between the poles of the cell to destabilize FtsZ filaments that have formed before they mature into polar Z rings. Prevents FtsZ polymerization.</text>
</comment>
<evidence type="ECO:0000256" key="3">
    <source>
        <dbReference type="ARBA" id="ARBA00023210"/>
    </source>
</evidence>
<dbReference type="PANTHER" id="PTHR34108:SF1">
    <property type="entry name" value="SEPTUM SITE-DETERMINING PROTEIN MINC"/>
    <property type="match status" value="1"/>
</dbReference>
<evidence type="ECO:0000256" key="5">
    <source>
        <dbReference type="ARBA" id="ARBA00046874"/>
    </source>
</evidence>
<comment type="similarity">
    <text evidence="1 6">Belongs to the MinC family.</text>
</comment>
<evidence type="ECO:0000256" key="2">
    <source>
        <dbReference type="ARBA" id="ARBA00022618"/>
    </source>
</evidence>
<dbReference type="RefSeq" id="WP_306065553.1">
    <property type="nucleotide sequence ID" value="NZ_JAROCA020000001.1"/>
</dbReference>
<evidence type="ECO:0000313" key="10">
    <source>
        <dbReference type="Proteomes" id="UP001228376"/>
    </source>
</evidence>
<evidence type="ECO:0000259" key="7">
    <source>
        <dbReference type="Pfam" id="PF03775"/>
    </source>
</evidence>
<evidence type="ECO:0000259" key="8">
    <source>
        <dbReference type="Pfam" id="PF22642"/>
    </source>
</evidence>
<dbReference type="HAMAP" id="MF_00267">
    <property type="entry name" value="MinC"/>
    <property type="match status" value="1"/>
</dbReference>
<dbReference type="Proteomes" id="UP001228376">
    <property type="component" value="Unassembled WGS sequence"/>
</dbReference>
<keyword evidence="10" id="KW-1185">Reference proteome</keyword>
<name>A0ABU5CGP2_9BACI</name>
<dbReference type="PANTHER" id="PTHR34108">
    <property type="entry name" value="SEPTUM SITE-DETERMINING PROTEIN MINC"/>
    <property type="match status" value="1"/>
</dbReference>
<dbReference type="Pfam" id="PF22642">
    <property type="entry name" value="MinC_N_1"/>
    <property type="match status" value="1"/>
</dbReference>
<evidence type="ECO:0000256" key="6">
    <source>
        <dbReference type="HAMAP-Rule" id="MF_00267"/>
    </source>
</evidence>
<evidence type="ECO:0000256" key="1">
    <source>
        <dbReference type="ARBA" id="ARBA00006291"/>
    </source>
</evidence>
<reference evidence="9 10" key="1">
    <citation type="submission" date="2023-10" db="EMBL/GenBank/DDBJ databases">
        <title>179-bfca-hs.</title>
        <authorList>
            <person name="Miliotis G."/>
            <person name="Sengupta P."/>
            <person name="Hameed A."/>
            <person name="Chuvochina M."/>
            <person name="Mcdonagh F."/>
            <person name="Simpson A.C."/>
            <person name="Singh N.K."/>
            <person name="Rekha P.D."/>
            <person name="Raman K."/>
            <person name="Hugenholtz P."/>
            <person name="Venkateswaran K."/>
        </authorList>
    </citation>
    <scope>NUCLEOTIDE SEQUENCE [LARGE SCALE GENOMIC DNA]</scope>
    <source>
        <strain evidence="9 10">179-BFC-A-HS</strain>
    </source>
</reference>
<dbReference type="Pfam" id="PF03775">
    <property type="entry name" value="MinC_C"/>
    <property type="match status" value="1"/>
</dbReference>
<keyword evidence="2 6" id="KW-0132">Cell division</keyword>